<keyword evidence="4 10" id="KW-0808">Transferase</keyword>
<evidence type="ECO:0000259" key="11">
    <source>
        <dbReference type="Pfam" id="PF00590"/>
    </source>
</evidence>
<evidence type="ECO:0000256" key="10">
    <source>
        <dbReference type="RuleBase" id="RU003960"/>
    </source>
</evidence>
<dbReference type="Gene3D" id="3.40.50.720">
    <property type="entry name" value="NAD(P)-binding Rossmann-like Domain"/>
    <property type="match status" value="1"/>
</dbReference>
<evidence type="ECO:0000256" key="9">
    <source>
        <dbReference type="ARBA" id="ARBA00035662"/>
    </source>
</evidence>
<feature type="domain" description="Siroheme synthase central" evidence="13">
    <location>
        <begin position="173"/>
        <end position="196"/>
    </location>
</feature>
<keyword evidence="2" id="KW-0488">Methylation</keyword>
<dbReference type="Gene3D" id="3.30.950.10">
    <property type="entry name" value="Methyltransferase, Cobalt-precorrin-4 Transmethylase, Domain 2"/>
    <property type="match status" value="1"/>
</dbReference>
<evidence type="ECO:0000256" key="1">
    <source>
        <dbReference type="ARBA" id="ARBA00012400"/>
    </source>
</evidence>
<dbReference type="Pfam" id="PF00590">
    <property type="entry name" value="TP_methylase"/>
    <property type="match status" value="1"/>
</dbReference>
<gene>
    <name evidence="14" type="ORF">EW145_g887</name>
</gene>
<dbReference type="GO" id="GO:0032259">
    <property type="term" value="P:methylation"/>
    <property type="evidence" value="ECO:0007669"/>
    <property type="project" value="UniProtKB-KW"/>
</dbReference>
<reference evidence="14 15" key="1">
    <citation type="submission" date="2019-02" db="EMBL/GenBank/DDBJ databases">
        <title>Genome sequencing of the rare red list fungi Phellinidium pouzarii.</title>
        <authorList>
            <person name="Buettner E."/>
            <person name="Kellner H."/>
        </authorList>
    </citation>
    <scope>NUCLEOTIDE SEQUENCE [LARGE SCALE GENOMIC DNA]</scope>
    <source>
        <strain evidence="14 15">DSM 108285</strain>
    </source>
</reference>
<dbReference type="InterPro" id="IPR035996">
    <property type="entry name" value="4pyrrol_Methylase_sf"/>
</dbReference>
<dbReference type="Pfam" id="PF14823">
    <property type="entry name" value="Sirohm_synth_C"/>
    <property type="match status" value="1"/>
</dbReference>
<accession>A0A4S4LGS5</accession>
<dbReference type="GO" id="GO:0043115">
    <property type="term" value="F:precorrin-2 dehydrogenase activity"/>
    <property type="evidence" value="ECO:0007669"/>
    <property type="project" value="UniProtKB-EC"/>
</dbReference>
<evidence type="ECO:0000256" key="5">
    <source>
        <dbReference type="ARBA" id="ARBA00022691"/>
    </source>
</evidence>
<evidence type="ECO:0000256" key="6">
    <source>
        <dbReference type="ARBA" id="ARBA00023002"/>
    </source>
</evidence>
<keyword evidence="15" id="KW-1185">Reference proteome</keyword>
<dbReference type="Gene3D" id="3.40.1010.10">
    <property type="entry name" value="Cobalt-precorrin-4 Transmethylase, Domain 1"/>
    <property type="match status" value="1"/>
</dbReference>
<dbReference type="InterPro" id="IPR028162">
    <property type="entry name" value="Met8_C"/>
</dbReference>
<name>A0A4S4LGS5_9AGAM</name>
<dbReference type="Pfam" id="PF14824">
    <property type="entry name" value="Sirohm_synth_M"/>
    <property type="match status" value="1"/>
</dbReference>
<evidence type="ECO:0000313" key="14">
    <source>
        <dbReference type="EMBL" id="THH11069.1"/>
    </source>
</evidence>
<evidence type="ECO:0000256" key="8">
    <source>
        <dbReference type="ARBA" id="ARBA00023244"/>
    </source>
</evidence>
<dbReference type="PANTHER" id="PTHR45790:SF6">
    <property type="entry name" value="UROPORPHYRINOGEN-III C-METHYLTRANSFERASE"/>
    <property type="match status" value="1"/>
</dbReference>
<dbReference type="PROSITE" id="PS00840">
    <property type="entry name" value="SUMT_2"/>
    <property type="match status" value="1"/>
</dbReference>
<dbReference type="Proteomes" id="UP000308199">
    <property type="component" value="Unassembled WGS sequence"/>
</dbReference>
<evidence type="ECO:0000256" key="2">
    <source>
        <dbReference type="ARBA" id="ARBA00022481"/>
    </source>
</evidence>
<feature type="domain" description="Siroheme biosynthesis protein Met8 C-terminal" evidence="12">
    <location>
        <begin position="255"/>
        <end position="292"/>
    </location>
</feature>
<dbReference type="GO" id="GO:0019354">
    <property type="term" value="P:siroheme biosynthetic process"/>
    <property type="evidence" value="ECO:0007669"/>
    <property type="project" value="TreeGrafter"/>
</dbReference>
<dbReference type="InterPro" id="IPR050161">
    <property type="entry name" value="Siro_Cobalamin_biosynth"/>
</dbReference>
<dbReference type="InterPro" id="IPR000878">
    <property type="entry name" value="4pyrrol_Mease"/>
</dbReference>
<dbReference type="InterPro" id="IPR014776">
    <property type="entry name" value="4pyrrole_Mease_sub2"/>
</dbReference>
<comment type="caution">
    <text evidence="14">The sequence shown here is derived from an EMBL/GenBank/DDBJ whole genome shotgun (WGS) entry which is preliminary data.</text>
</comment>
<dbReference type="InterPro" id="IPR028281">
    <property type="entry name" value="Sirohaem_synthase_central"/>
</dbReference>
<dbReference type="InterPro" id="IPR003043">
    <property type="entry name" value="Uropor_MeTrfase_CS"/>
</dbReference>
<keyword evidence="8" id="KW-0627">Porphyrin biosynthesis</keyword>
<dbReference type="InterPro" id="IPR014777">
    <property type="entry name" value="4pyrrole_Mease_sub1"/>
</dbReference>
<comment type="similarity">
    <text evidence="10">Belongs to the precorrin methyltransferase family.</text>
</comment>
<evidence type="ECO:0000256" key="4">
    <source>
        <dbReference type="ARBA" id="ARBA00022679"/>
    </source>
</evidence>
<evidence type="ECO:0000313" key="15">
    <source>
        <dbReference type="Proteomes" id="UP000308199"/>
    </source>
</evidence>
<sequence>MESKTFSAAQRGAALMLAFRPTLTLIVGSDRLAASRAFSALEADSNVLVLAKGGTNYVCDELRWRADNGELEILDLDELAGPSDSLSRDADVAAIESVLDAPGADSVSLVFITDTLISSDASTRRSRRSATQIYQACRKRSIPINITDMPSLCDFTVCAVHRFSNPQTGAATPLQIAATTNGKGCRLAGRIKREMVAKLAPEIGVAVENIGRLRSLAKASYDEAEEAENELNEEITVLSPNEPVEQRTVTRREGETERARRRMKWVAQISEYWSISQLAVLRDSDMTSLLAEESLPPDSAPSTISRDHRSSLHGLALSHPTKQGRVLLVGSGPGHPSLLTLAAHTALTREADLVLSDKLVPAGVLALIPKHIEVRVARKFPGNADGAQQELMDMALSAAQEGRTVVRLKQGDPALYGRVGEELLFLHAHGIHALVIPGISSALAAPLLAHIPVTQRGAADSLVICTG</sequence>
<feature type="domain" description="Tetrapyrrole methylase" evidence="11">
    <location>
        <begin position="326"/>
        <end position="463"/>
    </location>
</feature>
<dbReference type="PANTHER" id="PTHR45790">
    <property type="entry name" value="SIROHEME SYNTHASE-RELATED"/>
    <property type="match status" value="1"/>
</dbReference>
<dbReference type="EC" id="1.3.1.76" evidence="1"/>
<keyword evidence="5" id="KW-0949">S-adenosyl-L-methionine</keyword>
<evidence type="ECO:0000256" key="3">
    <source>
        <dbReference type="ARBA" id="ARBA00022603"/>
    </source>
</evidence>
<protein>
    <recommendedName>
        <fullName evidence="1">precorrin-2 dehydrogenase</fullName>
        <ecNumber evidence="1">1.3.1.76</ecNumber>
    </recommendedName>
</protein>
<keyword evidence="6" id="KW-0560">Oxidoreductase</keyword>
<keyword evidence="7" id="KW-0520">NAD</keyword>
<proteinExistence type="inferred from homology"/>
<dbReference type="FunFam" id="3.40.1010.10:FF:000006">
    <property type="entry name" value="Siroheme synthase, putative"/>
    <property type="match status" value="1"/>
</dbReference>
<evidence type="ECO:0000256" key="7">
    <source>
        <dbReference type="ARBA" id="ARBA00023027"/>
    </source>
</evidence>
<dbReference type="GO" id="GO:0004851">
    <property type="term" value="F:uroporphyrin-III C-methyltransferase activity"/>
    <property type="evidence" value="ECO:0007669"/>
    <property type="project" value="TreeGrafter"/>
</dbReference>
<dbReference type="OrthoDB" id="508204at2759"/>
<feature type="non-terminal residue" evidence="14">
    <location>
        <position position="467"/>
    </location>
</feature>
<dbReference type="SUPFAM" id="SSF75615">
    <property type="entry name" value="Siroheme synthase middle domains-like"/>
    <property type="match status" value="1"/>
</dbReference>
<dbReference type="AlphaFoldDB" id="A0A4S4LGS5"/>
<dbReference type="EMBL" id="SGPK01000021">
    <property type="protein sequence ID" value="THH11069.1"/>
    <property type="molecule type" value="Genomic_DNA"/>
</dbReference>
<comment type="similarity">
    <text evidence="9">In the N-terminal section; belongs to the precorrin methyltransferase family.</text>
</comment>
<keyword evidence="3 10" id="KW-0489">Methyltransferase</keyword>
<dbReference type="Pfam" id="PF13241">
    <property type="entry name" value="NAD_binding_7"/>
    <property type="match status" value="1"/>
</dbReference>
<dbReference type="SUPFAM" id="SSF53790">
    <property type="entry name" value="Tetrapyrrole methylase"/>
    <property type="match status" value="1"/>
</dbReference>
<organism evidence="14 15">
    <name type="scientific">Phellinidium pouzarii</name>
    <dbReference type="NCBI Taxonomy" id="167371"/>
    <lineage>
        <taxon>Eukaryota</taxon>
        <taxon>Fungi</taxon>
        <taxon>Dikarya</taxon>
        <taxon>Basidiomycota</taxon>
        <taxon>Agaricomycotina</taxon>
        <taxon>Agaricomycetes</taxon>
        <taxon>Hymenochaetales</taxon>
        <taxon>Hymenochaetaceae</taxon>
        <taxon>Phellinidium</taxon>
    </lineage>
</organism>
<evidence type="ECO:0000259" key="13">
    <source>
        <dbReference type="Pfam" id="PF14824"/>
    </source>
</evidence>
<evidence type="ECO:0000259" key="12">
    <source>
        <dbReference type="Pfam" id="PF14823"/>
    </source>
</evidence>